<organism evidence="2 3">
    <name type="scientific">Phytophthora fragariaefolia</name>
    <dbReference type="NCBI Taxonomy" id="1490495"/>
    <lineage>
        <taxon>Eukaryota</taxon>
        <taxon>Sar</taxon>
        <taxon>Stramenopiles</taxon>
        <taxon>Oomycota</taxon>
        <taxon>Peronosporomycetes</taxon>
        <taxon>Peronosporales</taxon>
        <taxon>Peronosporaceae</taxon>
        <taxon>Phytophthora</taxon>
    </lineage>
</organism>
<gene>
    <name evidence="2" type="ORF">Pfra01_001341900</name>
</gene>
<evidence type="ECO:0000313" key="2">
    <source>
        <dbReference type="EMBL" id="GMF41849.1"/>
    </source>
</evidence>
<keyword evidence="3" id="KW-1185">Reference proteome</keyword>
<evidence type="ECO:0000256" key="1">
    <source>
        <dbReference type="SAM" id="MobiDB-lite"/>
    </source>
</evidence>
<protein>
    <submittedName>
        <fullName evidence="2">Unnamed protein product</fullName>
    </submittedName>
</protein>
<proteinExistence type="predicted"/>
<name>A0A9W7CU19_9STRA</name>
<feature type="region of interest" description="Disordered" evidence="1">
    <location>
        <begin position="57"/>
        <end position="187"/>
    </location>
</feature>
<dbReference type="EMBL" id="BSXT01001382">
    <property type="protein sequence ID" value="GMF41849.1"/>
    <property type="molecule type" value="Genomic_DNA"/>
</dbReference>
<evidence type="ECO:0000313" key="3">
    <source>
        <dbReference type="Proteomes" id="UP001165121"/>
    </source>
</evidence>
<dbReference type="Proteomes" id="UP001165121">
    <property type="component" value="Unassembled WGS sequence"/>
</dbReference>
<comment type="caution">
    <text evidence="2">The sequence shown here is derived from an EMBL/GenBank/DDBJ whole genome shotgun (WGS) entry which is preliminary data.</text>
</comment>
<feature type="compositionally biased region" description="Acidic residues" evidence="1">
    <location>
        <begin position="133"/>
        <end position="143"/>
    </location>
</feature>
<accession>A0A9W7CU19</accession>
<reference evidence="2" key="1">
    <citation type="submission" date="2023-04" db="EMBL/GenBank/DDBJ databases">
        <title>Phytophthora fragariaefolia NBRC 109709.</title>
        <authorList>
            <person name="Ichikawa N."/>
            <person name="Sato H."/>
            <person name="Tonouchi N."/>
        </authorList>
    </citation>
    <scope>NUCLEOTIDE SEQUENCE</scope>
    <source>
        <strain evidence="2">NBRC 109709</strain>
    </source>
</reference>
<feature type="region of interest" description="Disordered" evidence="1">
    <location>
        <begin position="202"/>
        <end position="224"/>
    </location>
</feature>
<feature type="compositionally biased region" description="Polar residues" evidence="1">
    <location>
        <begin position="67"/>
        <end position="82"/>
    </location>
</feature>
<dbReference type="AlphaFoldDB" id="A0A9W7CU19"/>
<feature type="compositionally biased region" description="Basic and acidic residues" evidence="1">
    <location>
        <begin position="202"/>
        <end position="212"/>
    </location>
</feature>
<sequence>MSFGKRLKLASGAAPITVKLPPKIWWSRKASLKPETVEARQVIQRLLKLLQVGDYAPPEEEDRVISSKLSSKQHSATPTEPSSDIMDRNPSLPTAVADDEAEEENDKFATAPLHCNSPRDENQREELQLQQQQEEEAEGEEQESDKLLRADSETSTNPASDDVEPREERAQSVPLAPPLQVTTRPISVSLNSQNLKRVAFEAHSGDSDHSGRDSLGSVSDSASTPERLYFGQIKKCIASIEDIVDSSRQLELRIRDKQARQL</sequence>
<feature type="compositionally biased region" description="Basic and acidic residues" evidence="1">
    <location>
        <begin position="117"/>
        <end position="127"/>
    </location>
</feature>
<dbReference type="OrthoDB" id="167675at2759"/>